<reference evidence="1" key="1">
    <citation type="submission" date="2021-01" db="EMBL/GenBank/DDBJ databases">
        <authorList>
            <person name="Corre E."/>
            <person name="Pelletier E."/>
            <person name="Niang G."/>
            <person name="Scheremetjew M."/>
            <person name="Finn R."/>
            <person name="Kale V."/>
            <person name="Holt S."/>
            <person name="Cochrane G."/>
            <person name="Meng A."/>
            <person name="Brown T."/>
            <person name="Cohen L."/>
        </authorList>
    </citation>
    <scope>NUCLEOTIDE SEQUENCE</scope>
    <source>
        <strain evidence="1">RCC3387</strain>
    </source>
</reference>
<evidence type="ECO:0000313" key="1">
    <source>
        <dbReference type="EMBL" id="CAD9609733.1"/>
    </source>
</evidence>
<organism evidence="1">
    <name type="scientific">Zooxanthella nutricula</name>
    <dbReference type="NCBI Taxonomy" id="1333877"/>
    <lineage>
        <taxon>Eukaryota</taxon>
        <taxon>Sar</taxon>
        <taxon>Alveolata</taxon>
        <taxon>Dinophyceae</taxon>
        <taxon>Peridiniales</taxon>
        <taxon>Peridiniales incertae sedis</taxon>
        <taxon>Zooxanthella</taxon>
    </lineage>
</organism>
<dbReference type="AlphaFoldDB" id="A0A7S2PN99"/>
<sequence>MMSGGMEDTKALTTPSLNYDYLPSVEDIYARKFTGDSRTDPVGGRKKHSWYVLFKKDDQLFPKEKIRGELEAIGRFLKFEMSARDITFKLMKSPLEPFTSKGGAEFTLEYPMKEYGPIERGSKMRRTVRQARLVYISAAIPSGAIDPIRAKFYSSNNIVRFMTFHNSYDWEHAGEDNELLL</sequence>
<proteinExistence type="predicted"/>
<accession>A0A7S2PN99</accession>
<name>A0A7S2PN99_9DINO</name>
<gene>
    <name evidence="1" type="ORF">BRAN1462_LOCUS40809</name>
</gene>
<dbReference type="EMBL" id="HBGW01063987">
    <property type="protein sequence ID" value="CAD9609733.1"/>
    <property type="molecule type" value="Transcribed_RNA"/>
</dbReference>
<protein>
    <submittedName>
        <fullName evidence="1">Uncharacterized protein</fullName>
    </submittedName>
</protein>